<proteinExistence type="predicted"/>
<dbReference type="AlphaFoldDB" id="A0A1H2W6Y5"/>
<feature type="domain" description="Bacteriophage Mu GpT" evidence="1">
    <location>
        <begin position="8"/>
        <end position="296"/>
    </location>
</feature>
<dbReference type="STRING" id="60137.SAMN04488041_103168"/>
<evidence type="ECO:0000313" key="2">
    <source>
        <dbReference type="EMBL" id="SDW76281.1"/>
    </source>
</evidence>
<name>A0A1H2W6Y5_9RHOB</name>
<dbReference type="RefSeq" id="WP_074635323.1">
    <property type="nucleotide sequence ID" value="NZ_CP160849.1"/>
</dbReference>
<gene>
    <name evidence="2" type="ORF">SAMN04488041_103168</name>
</gene>
<accession>A0A1H2W6Y5</accession>
<organism evidence="2 3">
    <name type="scientific">Sulfitobacter pontiacus</name>
    <dbReference type="NCBI Taxonomy" id="60137"/>
    <lineage>
        <taxon>Bacteria</taxon>
        <taxon>Pseudomonadati</taxon>
        <taxon>Pseudomonadota</taxon>
        <taxon>Alphaproteobacteria</taxon>
        <taxon>Rhodobacterales</taxon>
        <taxon>Roseobacteraceae</taxon>
        <taxon>Sulfitobacter</taxon>
    </lineage>
</organism>
<dbReference type="EMBL" id="FNNB01000003">
    <property type="protein sequence ID" value="SDW76281.1"/>
    <property type="molecule type" value="Genomic_DNA"/>
</dbReference>
<protein>
    <submittedName>
        <fullName evidence="2">Mu-like prophage major head subunit gpT</fullName>
    </submittedName>
</protein>
<dbReference type="Pfam" id="PF10124">
    <property type="entry name" value="Mu-like_gpT"/>
    <property type="match status" value="1"/>
</dbReference>
<sequence>MLINTPNLEAIRVGFNTAYKRGLGQAETQYTRIATVVPSSTRESRYGWLGKMPNMREWLGPRLIQGLAEHDYAIKNKDFELTIGVDRNDIKDDNLGIYEPMFVEMGESTAAHPDLLTFGALAGGFATECYDGQYFFDTDHPVINEDGSMGTVANTDGGSGAPWFLLSTNRSLKPMIFQDREKPMFVAKDNPKDHNVFMNKEFVYGTDARYNVGYGFWQMAWGSKQTLNATRYAAARAALRGMKGDHGRPLGIKPNLLVVPPSMEQAALELLNAERDAAGATNVWKGTAELLIVPWLA</sequence>
<dbReference type="GeneID" id="94021285"/>
<dbReference type="InterPro" id="IPR018774">
    <property type="entry name" value="Phage_Mu_GpT"/>
</dbReference>
<dbReference type="Proteomes" id="UP000183076">
    <property type="component" value="Unassembled WGS sequence"/>
</dbReference>
<evidence type="ECO:0000259" key="1">
    <source>
        <dbReference type="Pfam" id="PF10124"/>
    </source>
</evidence>
<reference evidence="3" key="1">
    <citation type="submission" date="2016-10" db="EMBL/GenBank/DDBJ databases">
        <authorList>
            <person name="Varghese N."/>
            <person name="Submissions S."/>
        </authorList>
    </citation>
    <scope>NUCLEOTIDE SEQUENCE [LARGE SCALE GENOMIC DNA]</scope>
    <source>
        <strain evidence="3">DSM 10014</strain>
    </source>
</reference>
<evidence type="ECO:0000313" key="3">
    <source>
        <dbReference type="Proteomes" id="UP000183076"/>
    </source>
</evidence>